<organism evidence="1 2">
    <name type="scientific">Erysiphe neolycopersici</name>
    <dbReference type="NCBI Taxonomy" id="212602"/>
    <lineage>
        <taxon>Eukaryota</taxon>
        <taxon>Fungi</taxon>
        <taxon>Dikarya</taxon>
        <taxon>Ascomycota</taxon>
        <taxon>Pezizomycotina</taxon>
        <taxon>Leotiomycetes</taxon>
        <taxon>Erysiphales</taxon>
        <taxon>Erysiphaceae</taxon>
        <taxon>Erysiphe</taxon>
    </lineage>
</organism>
<comment type="caution">
    <text evidence="1">The sequence shown here is derived from an EMBL/GenBank/DDBJ whole genome shotgun (WGS) entry which is preliminary data.</text>
</comment>
<evidence type="ECO:0000313" key="1">
    <source>
        <dbReference type="EMBL" id="RKF60022.1"/>
    </source>
</evidence>
<keyword evidence="2" id="KW-1185">Reference proteome</keyword>
<name>A0A420HRH9_9PEZI</name>
<protein>
    <submittedName>
        <fullName evidence="1">Uncharacterized protein</fullName>
    </submittedName>
</protein>
<evidence type="ECO:0000313" key="2">
    <source>
        <dbReference type="Proteomes" id="UP000286134"/>
    </source>
</evidence>
<dbReference type="Proteomes" id="UP000286134">
    <property type="component" value="Unassembled WGS sequence"/>
</dbReference>
<dbReference type="AlphaFoldDB" id="A0A420HRH9"/>
<dbReference type="EMBL" id="MCFK01005510">
    <property type="protein sequence ID" value="RKF60022.1"/>
    <property type="molecule type" value="Genomic_DNA"/>
</dbReference>
<gene>
    <name evidence="1" type="ORF">OnM2_055041</name>
</gene>
<reference evidence="1 2" key="1">
    <citation type="journal article" date="2018" name="BMC Genomics">
        <title>Comparative genome analyses reveal sequence features reflecting distinct modes of host-adaptation between dicot and monocot powdery mildew.</title>
        <authorList>
            <person name="Wu Y."/>
            <person name="Ma X."/>
            <person name="Pan Z."/>
            <person name="Kale S.D."/>
            <person name="Song Y."/>
            <person name="King H."/>
            <person name="Zhang Q."/>
            <person name="Presley C."/>
            <person name="Deng X."/>
            <person name="Wei C.I."/>
            <person name="Xiao S."/>
        </authorList>
    </citation>
    <scope>NUCLEOTIDE SEQUENCE [LARGE SCALE GENOMIC DNA]</scope>
    <source>
        <strain evidence="1">UMSG2</strain>
    </source>
</reference>
<accession>A0A420HRH9</accession>
<proteinExistence type="predicted"/>
<sequence length="57" mass="6483">MVYEELSDLIHPSYKTKIITPNFSLEVKDPDGFPAMAETRALYGDARGERDQLALRL</sequence>
<dbReference type="OrthoDB" id="5336565at2759"/>